<accession>A0A1T2KVF7</accession>
<dbReference type="Proteomes" id="UP000190198">
    <property type="component" value="Unassembled WGS sequence"/>
</dbReference>
<evidence type="ECO:0000313" key="1">
    <source>
        <dbReference type="EMBL" id="OOZ36802.1"/>
    </source>
</evidence>
<dbReference type="RefSeq" id="WP_217349043.1">
    <property type="nucleotide sequence ID" value="NZ_MPRK01000307.1"/>
</dbReference>
<dbReference type="EMBL" id="MPRK01000307">
    <property type="protein sequence ID" value="OOZ36802.1"/>
    <property type="molecule type" value="Genomic_DNA"/>
</dbReference>
<gene>
    <name evidence="1" type="ORF">BOW52_10555</name>
</gene>
<keyword evidence="2" id="KW-1185">Reference proteome</keyword>
<name>A0A1T2KVF7_9GAMM</name>
<sequence>QKDIEKALYHYSISAELGQTFAMRHMGAIMCEGHTGFWGRFKGYYLRTKGVILALTHIIKNAKYGGAGPYVTIG</sequence>
<evidence type="ECO:0000313" key="2">
    <source>
        <dbReference type="Proteomes" id="UP000190198"/>
    </source>
</evidence>
<feature type="non-terminal residue" evidence="1">
    <location>
        <position position="1"/>
    </location>
</feature>
<dbReference type="AlphaFoldDB" id="A0A1T2KVF7"/>
<reference evidence="1 2" key="1">
    <citation type="submission" date="2016-11" db="EMBL/GenBank/DDBJ databases">
        <title>Mixed transmission modes and dynamic genome evolution in an obligate animal-bacterial symbiosis.</title>
        <authorList>
            <person name="Russell S.L."/>
            <person name="Corbett-Detig R.B."/>
            <person name="Cavanaugh C.M."/>
        </authorList>
    </citation>
    <scope>NUCLEOTIDE SEQUENCE [LARGE SCALE GENOMIC DNA]</scope>
    <source>
        <strain evidence="1">Sp-SM6</strain>
    </source>
</reference>
<comment type="caution">
    <text evidence="1">The sequence shown here is derived from an EMBL/GenBank/DDBJ whole genome shotgun (WGS) entry which is preliminary data.</text>
</comment>
<proteinExistence type="predicted"/>
<protein>
    <submittedName>
        <fullName evidence="1">Uncharacterized protein</fullName>
    </submittedName>
</protein>
<organism evidence="1 2">
    <name type="scientific">Solemya elarraichensis gill symbiont</name>
    <dbReference type="NCBI Taxonomy" id="1918949"/>
    <lineage>
        <taxon>Bacteria</taxon>
        <taxon>Pseudomonadati</taxon>
        <taxon>Pseudomonadota</taxon>
        <taxon>Gammaproteobacteria</taxon>
        <taxon>sulfur-oxidizing symbionts</taxon>
    </lineage>
</organism>